<comment type="caution">
    <text evidence="8">The sequence shown here is derived from an EMBL/GenBank/DDBJ whole genome shotgun (WGS) entry which is preliminary data.</text>
</comment>
<dbReference type="PROSITE" id="PS50023">
    <property type="entry name" value="LIM_DOMAIN_2"/>
    <property type="match status" value="2"/>
</dbReference>
<evidence type="ECO:0000313" key="8">
    <source>
        <dbReference type="EMBL" id="ROJ78917.1"/>
    </source>
</evidence>
<proteinExistence type="predicted"/>
<keyword evidence="9" id="KW-1185">Reference proteome</keyword>
<dbReference type="InterPro" id="IPR001781">
    <property type="entry name" value="Znf_LIM"/>
</dbReference>
<keyword evidence="1 5" id="KW-0479">Metal-binding</keyword>
<keyword evidence="3 5" id="KW-0862">Zinc</keyword>
<evidence type="ECO:0000256" key="6">
    <source>
        <dbReference type="SAM" id="MobiDB-lite"/>
    </source>
</evidence>
<dbReference type="PANTHER" id="PTHR46074">
    <property type="entry name" value="CYSTEINE-RICH PROTEIN CRIP FAMILY MEMBER"/>
    <property type="match status" value="1"/>
</dbReference>
<keyword evidence="4 5" id="KW-0440">LIM domain</keyword>
<dbReference type="CDD" id="cd09477">
    <property type="entry name" value="LIM2_TLP"/>
    <property type="match status" value="1"/>
</dbReference>
<dbReference type="PROSITE" id="PS00478">
    <property type="entry name" value="LIM_DOMAIN_1"/>
    <property type="match status" value="1"/>
</dbReference>
<keyword evidence="2" id="KW-0677">Repeat</keyword>
<dbReference type="OrthoDB" id="1679758at2759"/>
<feature type="compositionally biased region" description="Polar residues" evidence="6">
    <location>
        <begin position="142"/>
        <end position="161"/>
    </location>
</feature>
<dbReference type="FunFam" id="2.10.110.10:FF:000025">
    <property type="entry name" value="Cysteine-rich protein 2"/>
    <property type="match status" value="2"/>
</dbReference>
<dbReference type="AlphaFoldDB" id="A0A3N0XWB3"/>
<dbReference type="Proteomes" id="UP000281406">
    <property type="component" value="Unassembled WGS sequence"/>
</dbReference>
<reference evidence="8 9" key="1">
    <citation type="submission" date="2018-10" db="EMBL/GenBank/DDBJ databases">
        <title>Genome assembly for a Yunnan-Guizhou Plateau 3E fish, Anabarilius grahami (Regan), and its evolutionary and genetic applications.</title>
        <authorList>
            <person name="Jiang W."/>
        </authorList>
    </citation>
    <scope>NUCLEOTIDE SEQUENCE [LARGE SCALE GENOMIC DNA]</scope>
    <source>
        <strain evidence="8">AG-KIZ</strain>
        <tissue evidence="8">Muscle</tissue>
    </source>
</reference>
<feature type="domain" description="LIM zinc-binding" evidence="7">
    <location>
        <begin position="180"/>
        <end position="241"/>
    </location>
</feature>
<evidence type="ECO:0000259" key="7">
    <source>
        <dbReference type="PROSITE" id="PS50023"/>
    </source>
</evidence>
<accession>A0A3N0XWB3</accession>
<evidence type="ECO:0000256" key="4">
    <source>
        <dbReference type="ARBA" id="ARBA00023038"/>
    </source>
</evidence>
<evidence type="ECO:0000256" key="2">
    <source>
        <dbReference type="ARBA" id="ARBA00022737"/>
    </source>
</evidence>
<dbReference type="EMBL" id="RJVU01059333">
    <property type="protein sequence ID" value="ROJ78917.1"/>
    <property type="molecule type" value="Genomic_DNA"/>
</dbReference>
<gene>
    <name evidence="8" type="ORF">DPX16_15442</name>
</gene>
<organism evidence="8 9">
    <name type="scientific">Anabarilius grahami</name>
    <name type="common">Kanglang fish</name>
    <name type="synonym">Barilius grahami</name>
    <dbReference type="NCBI Taxonomy" id="495550"/>
    <lineage>
        <taxon>Eukaryota</taxon>
        <taxon>Metazoa</taxon>
        <taxon>Chordata</taxon>
        <taxon>Craniata</taxon>
        <taxon>Vertebrata</taxon>
        <taxon>Euteleostomi</taxon>
        <taxon>Actinopterygii</taxon>
        <taxon>Neopterygii</taxon>
        <taxon>Teleostei</taxon>
        <taxon>Ostariophysi</taxon>
        <taxon>Cypriniformes</taxon>
        <taxon>Xenocyprididae</taxon>
        <taxon>Xenocypridinae</taxon>
        <taxon>Xenocypridinae incertae sedis</taxon>
        <taxon>Anabarilius</taxon>
    </lineage>
</organism>
<dbReference type="GO" id="GO:0046872">
    <property type="term" value="F:metal ion binding"/>
    <property type="evidence" value="ECO:0007669"/>
    <property type="project" value="UniProtKB-KW"/>
</dbReference>
<evidence type="ECO:0000313" key="9">
    <source>
        <dbReference type="Proteomes" id="UP000281406"/>
    </source>
</evidence>
<evidence type="ECO:0000256" key="5">
    <source>
        <dbReference type="PROSITE-ProRule" id="PRU00125"/>
    </source>
</evidence>
<sequence length="267" mass="29537">MDLAAVQILLLSQGDLSLEAHTQRYLDFVPFVHYDDTSLCVSRDGPRGSFQDFVEWIVHNGSPFTIVETEKVSSLGKNWHRFCLKCERCSKILSPGGHAEHDGLPYCHKPCYGTLFGPKGVNIGGAGSYIYDTPPQTPVDKSCNSPSDVSPTTPWTNSQINYNQPKASTASTRMFAGETYLCPGCGKAVYFAEKVMSLGRNWHRPCLRCVRCKKTLTPGGHAEHEGSPYCHVPCYGYLFGPKGVNIGKVGCYIYEKENAENEMPSEH</sequence>
<dbReference type="Gene3D" id="2.10.110.10">
    <property type="entry name" value="Cysteine Rich Protein"/>
    <property type="match status" value="2"/>
</dbReference>
<protein>
    <submittedName>
        <fullName evidence="8">Cysteine-rich protein 2</fullName>
    </submittedName>
</protein>
<evidence type="ECO:0000256" key="1">
    <source>
        <dbReference type="ARBA" id="ARBA00022723"/>
    </source>
</evidence>
<name>A0A3N0XWB3_ANAGA</name>
<dbReference type="PANTHER" id="PTHR46074:SF4">
    <property type="entry name" value="CYSTEINE-RICH PROTEIN 3"/>
    <property type="match status" value="1"/>
</dbReference>
<feature type="domain" description="LIM zinc-binding" evidence="7">
    <location>
        <begin position="57"/>
        <end position="118"/>
    </location>
</feature>
<dbReference type="Pfam" id="PF00412">
    <property type="entry name" value="LIM"/>
    <property type="match status" value="2"/>
</dbReference>
<dbReference type="SMART" id="SM00132">
    <property type="entry name" value="LIM"/>
    <property type="match status" value="2"/>
</dbReference>
<evidence type="ECO:0000256" key="3">
    <source>
        <dbReference type="ARBA" id="ARBA00022833"/>
    </source>
</evidence>
<feature type="region of interest" description="Disordered" evidence="6">
    <location>
        <begin position="141"/>
        <end position="161"/>
    </location>
</feature>
<dbReference type="SUPFAM" id="SSF57716">
    <property type="entry name" value="Glucocorticoid receptor-like (DNA-binding domain)"/>
    <property type="match status" value="3"/>
</dbReference>